<accession>E1SKV2</accession>
<gene>
    <name evidence="3" type="ORF">pEF-01_009</name>
</gene>
<sequence>MASNNRQTYIEELKNAISLGEISQTDNLEDTIYQIDDINISGEFDYGVRGADHEILMFDNYEWEDILKWGTVIVPETSSYISDNPIQELDDMGFNSLPLNDNHIIKENTTTEKRSKIDNLYHGSKEDFTEFKIPRFHKNGGTLGFGTYLTDSLQRAKSYADNDGYLYTIELNDELQNSTPLNASKVTLTTNQVAKIIEKIAQKQIDEEEYPYILSDWEEPTSETAMDAGNKKIAYNIAEKIIDDTDDLSIINGINNQLGGNDSGAETLIPVLNEMGIHYAELDVEYYDNSKEYVVFNPKDIKIVNQKLTKPEQSKKFVSDVDIKSLEEKAIKTIAKSELIVKANNPVEAMQKLYNNDLKSAIKASFILYDLPEDKIDSSKKNVTWEDLVNIEKSYNVFSYYQNNLYGSELVEPDLNNPYQENTKILDNKATQKQPALSDQYKALHDKLKEPGANKQQIQEQLNKVKIEISQKTQQQLKDFAKANPDLKQPRVKKEQQALQR</sequence>
<protein>
    <recommendedName>
        <fullName evidence="2">ART-PolyVal-like domain-containing protein</fullName>
    </recommendedName>
</protein>
<evidence type="ECO:0000256" key="1">
    <source>
        <dbReference type="SAM" id="MobiDB-lite"/>
    </source>
</evidence>
<dbReference type="EMBL" id="CP002208">
    <property type="protein sequence ID" value="ADN34758.1"/>
    <property type="molecule type" value="Genomic_DNA"/>
</dbReference>
<proteinExistence type="predicted"/>
<evidence type="ECO:0000313" key="3">
    <source>
        <dbReference type="EMBL" id="ADN34758.1"/>
    </source>
</evidence>
<feature type="domain" description="ART-PolyVal-like" evidence="2">
    <location>
        <begin position="120"/>
        <end position="306"/>
    </location>
</feature>
<geneLocation type="plasmid" evidence="3">
    <name>pEF-01</name>
</geneLocation>
<feature type="region of interest" description="Disordered" evidence="1">
    <location>
        <begin position="476"/>
        <end position="501"/>
    </location>
</feature>
<dbReference type="RefSeq" id="WP_013330743.1">
    <property type="nucleotide sequence ID" value="NC_014508.2"/>
</dbReference>
<reference evidence="3" key="1">
    <citation type="journal article" date="2012" name="Antimicrob. Agents Chemother.">
        <title>First report of the multidrug resistance gene cfr in Enterococcus faecalis of animal origin.</title>
        <authorList>
            <person name="Liu Y."/>
            <person name="Wang Y."/>
            <person name="Wu C."/>
            <person name="Shen Z."/>
            <person name="Schwarz S."/>
            <person name="Du X.D."/>
            <person name="Dai L."/>
            <person name="Zhang W."/>
            <person name="Zhang Q."/>
            <person name="Shen J."/>
        </authorList>
    </citation>
    <scope>NUCLEOTIDE SEQUENCE</scope>
    <source>
        <strain evidence="3">EF-01</strain>
        <plasmid evidence="3">pEF-01</plasmid>
    </source>
</reference>
<keyword evidence="3" id="KW-0614">Plasmid</keyword>
<dbReference type="AlphaFoldDB" id="E1SKV2"/>
<name>E1SKV2_ENTFL</name>
<evidence type="ECO:0000259" key="2">
    <source>
        <dbReference type="Pfam" id="PF18760"/>
    </source>
</evidence>
<feature type="compositionally biased region" description="Basic and acidic residues" evidence="1">
    <location>
        <begin position="488"/>
        <end position="501"/>
    </location>
</feature>
<dbReference type="Pfam" id="PF18760">
    <property type="entry name" value="ART-PolyVal"/>
    <property type="match status" value="1"/>
</dbReference>
<organism evidence="3">
    <name type="scientific">Enterococcus faecalis</name>
    <name type="common">Streptococcus faecalis</name>
    <dbReference type="NCBI Taxonomy" id="1351"/>
    <lineage>
        <taxon>Bacteria</taxon>
        <taxon>Bacillati</taxon>
        <taxon>Bacillota</taxon>
        <taxon>Bacilli</taxon>
        <taxon>Lactobacillales</taxon>
        <taxon>Enterococcaceae</taxon>
        <taxon>Enterococcus</taxon>
    </lineage>
</organism>
<dbReference type="InterPro" id="IPR049522">
    <property type="entry name" value="ART-PolyVal_dom"/>
</dbReference>